<feature type="transmembrane region" description="Helical" evidence="9">
    <location>
        <begin position="99"/>
        <end position="123"/>
    </location>
</feature>
<dbReference type="KEGG" id="atr:18442367"/>
<dbReference type="OrthoDB" id="409725at2759"/>
<keyword evidence="5 9" id="KW-0812">Transmembrane</keyword>
<keyword evidence="7 9" id="KW-1133">Transmembrane helix</keyword>
<accession>W1Q131</accession>
<gene>
    <name evidence="10" type="ORF">AMTR_s00021p00241520</name>
</gene>
<dbReference type="FunFam" id="1.20.1280.290:FF:000001">
    <property type="entry name" value="Bidirectional sugar transporter SWEET"/>
    <property type="match status" value="1"/>
</dbReference>
<feature type="transmembrane region" description="Helical" evidence="9">
    <location>
        <begin position="69"/>
        <end position="87"/>
    </location>
</feature>
<comment type="similarity">
    <text evidence="2 9">Belongs to the SWEET sugar transporter family.</text>
</comment>
<dbReference type="Proteomes" id="UP000017836">
    <property type="component" value="Unassembled WGS sequence"/>
</dbReference>
<evidence type="ECO:0000313" key="10">
    <source>
        <dbReference type="EMBL" id="ERN14115.1"/>
    </source>
</evidence>
<evidence type="ECO:0000256" key="3">
    <source>
        <dbReference type="ARBA" id="ARBA00022448"/>
    </source>
</evidence>
<dbReference type="Gene3D" id="1.20.1280.290">
    <property type="match status" value="2"/>
</dbReference>
<sequence length="267" mass="30205">MAFIFAREDSYWSSSLFGGLLSGEFPNTITISDLHLLVGIIGNATAFLLYTAPMLTFRGVIEKRSTEEFSCVPYIISLFNCLLYTWYGFPVVSDKWENITLLTINGFGVLLETSFIAIYFWFAPRQKKRLVSFLVFAVLLVFLTTASISAFFIHDHPHRKALVGSVAVVASATMYSSPLVAIGRVVQTQSVEFMPFYLSLFSFFTSSLWMAYGFLGNDLFIASPNFVGVPMAFLQLVVYYTYRKKKEKAREYEEADVEQKVALLVKD</sequence>
<dbReference type="GO" id="GO:0016020">
    <property type="term" value="C:membrane"/>
    <property type="evidence" value="ECO:0000318"/>
    <property type="project" value="GO_Central"/>
</dbReference>
<dbReference type="Pfam" id="PF03083">
    <property type="entry name" value="MtN3_slv"/>
    <property type="match status" value="2"/>
</dbReference>
<evidence type="ECO:0000256" key="2">
    <source>
        <dbReference type="ARBA" id="ARBA00007809"/>
    </source>
</evidence>
<dbReference type="InterPro" id="IPR047664">
    <property type="entry name" value="SWEET"/>
</dbReference>
<evidence type="ECO:0000256" key="8">
    <source>
        <dbReference type="ARBA" id="ARBA00023136"/>
    </source>
</evidence>
<evidence type="ECO:0000256" key="5">
    <source>
        <dbReference type="ARBA" id="ARBA00022692"/>
    </source>
</evidence>
<dbReference type="GO" id="GO:0005886">
    <property type="term" value="C:plasma membrane"/>
    <property type="evidence" value="ECO:0007669"/>
    <property type="project" value="UniProtKB-SubCell"/>
</dbReference>
<evidence type="ECO:0000256" key="1">
    <source>
        <dbReference type="ARBA" id="ARBA00004127"/>
    </source>
</evidence>
<keyword evidence="8 9" id="KW-0472">Membrane</keyword>
<dbReference type="InterPro" id="IPR004316">
    <property type="entry name" value="SWEET_rpt"/>
</dbReference>
<dbReference type="PANTHER" id="PTHR10791">
    <property type="entry name" value="RAG1-ACTIVATING PROTEIN 1"/>
    <property type="match status" value="1"/>
</dbReference>
<proteinExistence type="inferred from homology"/>
<evidence type="ECO:0000256" key="7">
    <source>
        <dbReference type="ARBA" id="ARBA00022989"/>
    </source>
</evidence>
<evidence type="ECO:0000256" key="9">
    <source>
        <dbReference type="RuleBase" id="RU910715"/>
    </source>
</evidence>
<reference evidence="11" key="1">
    <citation type="journal article" date="2013" name="Science">
        <title>The Amborella genome and the evolution of flowering plants.</title>
        <authorList>
            <consortium name="Amborella Genome Project"/>
        </authorList>
    </citation>
    <scope>NUCLEOTIDE SEQUENCE [LARGE SCALE GENOMIC DNA]</scope>
</reference>
<feature type="transmembrane region" description="Helical" evidence="9">
    <location>
        <begin position="221"/>
        <end position="242"/>
    </location>
</feature>
<keyword evidence="4 9" id="KW-0762">Sugar transport</keyword>
<dbReference type="Gramene" id="ERN14115">
    <property type="protein sequence ID" value="ERN14115"/>
    <property type="gene ID" value="AMTR_s00021p00241520"/>
</dbReference>
<dbReference type="PANTHER" id="PTHR10791:SF28">
    <property type="entry name" value="BIDIRECTIONAL SUGAR TRANSPORTER SWEET3"/>
    <property type="match status" value="1"/>
</dbReference>
<feature type="transmembrane region" description="Helical" evidence="9">
    <location>
        <begin position="34"/>
        <end position="57"/>
    </location>
</feature>
<dbReference type="EMBL" id="KI392560">
    <property type="protein sequence ID" value="ERN14115.1"/>
    <property type="molecule type" value="Genomic_DNA"/>
</dbReference>
<keyword evidence="6" id="KW-0677">Repeat</keyword>
<name>W1Q131_AMBTC</name>
<comment type="function">
    <text evidence="9">Mediates both low-affinity uptake and efflux of sugar across the membrane.</text>
</comment>
<keyword evidence="11" id="KW-1185">Reference proteome</keyword>
<protein>
    <recommendedName>
        <fullName evidence="9">Bidirectional sugar transporter SWEET</fullName>
    </recommendedName>
</protein>
<dbReference type="GO" id="GO:0008643">
    <property type="term" value="P:carbohydrate transport"/>
    <property type="evidence" value="ECO:0000318"/>
    <property type="project" value="GO_Central"/>
</dbReference>
<feature type="transmembrane region" description="Helical" evidence="9">
    <location>
        <begin position="160"/>
        <end position="182"/>
    </location>
</feature>
<dbReference type="eggNOG" id="KOG1623">
    <property type="taxonomic scope" value="Eukaryota"/>
</dbReference>
<dbReference type="FunFam" id="1.20.1280.290:FF:000002">
    <property type="entry name" value="Bidirectional sugar transporter SWEET"/>
    <property type="match status" value="1"/>
</dbReference>
<dbReference type="GO" id="GO:0051119">
    <property type="term" value="F:sugar transmembrane transporter activity"/>
    <property type="evidence" value="ECO:0000318"/>
    <property type="project" value="GO_Central"/>
</dbReference>
<dbReference type="OMA" id="VEFMPLY"/>
<evidence type="ECO:0000313" key="11">
    <source>
        <dbReference type="Proteomes" id="UP000017836"/>
    </source>
</evidence>
<dbReference type="GO" id="GO:0012505">
    <property type="term" value="C:endomembrane system"/>
    <property type="evidence" value="ECO:0007669"/>
    <property type="project" value="UniProtKB-SubCell"/>
</dbReference>
<dbReference type="AlphaFoldDB" id="W1Q131"/>
<feature type="transmembrane region" description="Helical" evidence="9">
    <location>
        <begin position="194"/>
        <end position="215"/>
    </location>
</feature>
<organism evidence="10 11">
    <name type="scientific">Amborella trichopoda</name>
    <dbReference type="NCBI Taxonomy" id="13333"/>
    <lineage>
        <taxon>Eukaryota</taxon>
        <taxon>Viridiplantae</taxon>
        <taxon>Streptophyta</taxon>
        <taxon>Embryophyta</taxon>
        <taxon>Tracheophyta</taxon>
        <taxon>Spermatophyta</taxon>
        <taxon>Magnoliopsida</taxon>
        <taxon>Amborellales</taxon>
        <taxon>Amborellaceae</taxon>
        <taxon>Amborella</taxon>
    </lineage>
</organism>
<feature type="transmembrane region" description="Helical" evidence="9">
    <location>
        <begin position="130"/>
        <end position="154"/>
    </location>
</feature>
<comment type="subcellular location">
    <subcellularLocation>
        <location evidence="9">Cell membrane</location>
        <topology evidence="9">Multi-pass membrane protein</topology>
    </subcellularLocation>
    <subcellularLocation>
        <location evidence="1">Endomembrane system</location>
        <topology evidence="1">Multi-pass membrane protein</topology>
    </subcellularLocation>
</comment>
<keyword evidence="3 9" id="KW-0813">Transport</keyword>
<dbReference type="HOGENOM" id="CLU_048643_1_0_1"/>
<evidence type="ECO:0000256" key="6">
    <source>
        <dbReference type="ARBA" id="ARBA00022737"/>
    </source>
</evidence>
<evidence type="ECO:0000256" key="4">
    <source>
        <dbReference type="ARBA" id="ARBA00022597"/>
    </source>
</evidence>